<accession>A0A4P6F965</accession>
<dbReference type="InterPro" id="IPR004185">
    <property type="entry name" value="Glyco_hydro_13_lg-like_dom"/>
</dbReference>
<dbReference type="OrthoDB" id="9043248at2"/>
<organism evidence="4 5">
    <name type="scientific">Xylanimonas protaetiae</name>
    <dbReference type="NCBI Taxonomy" id="2509457"/>
    <lineage>
        <taxon>Bacteria</taxon>
        <taxon>Bacillati</taxon>
        <taxon>Actinomycetota</taxon>
        <taxon>Actinomycetes</taxon>
        <taxon>Micrococcales</taxon>
        <taxon>Promicromonosporaceae</taxon>
        <taxon>Xylanimonas</taxon>
    </lineage>
</organism>
<dbReference type="SUPFAM" id="SSF51445">
    <property type="entry name" value="(Trans)glycosidases"/>
    <property type="match status" value="1"/>
</dbReference>
<gene>
    <name evidence="4" type="ORF">ET471_16615</name>
</gene>
<evidence type="ECO:0000256" key="1">
    <source>
        <dbReference type="ARBA" id="ARBA00022801"/>
    </source>
</evidence>
<name>A0A4P6F965_9MICO</name>
<dbReference type="KEGG" id="xya:ET471_16615"/>
<reference evidence="4 5" key="1">
    <citation type="submission" date="2019-01" db="EMBL/GenBank/DDBJ databases">
        <title>Genome sequencing of strain FW10M-9.</title>
        <authorList>
            <person name="Heo J."/>
            <person name="Kim S.-J."/>
            <person name="Kim J.-S."/>
            <person name="Hong S.-B."/>
            <person name="Kwon S.-W."/>
        </authorList>
    </citation>
    <scope>NUCLEOTIDE SEQUENCE [LARGE SCALE GENOMIC DNA]</scope>
    <source>
        <strain evidence="4 5">FW10M-9</strain>
    </source>
</reference>
<protein>
    <submittedName>
        <fullName evidence="4">Glycoside hydrolase family 13 protein</fullName>
    </submittedName>
</protein>
<evidence type="ECO:0000313" key="5">
    <source>
        <dbReference type="Proteomes" id="UP000292118"/>
    </source>
</evidence>
<feature type="domain" description="Glycosyl hydrolase family 13 catalytic" evidence="3">
    <location>
        <begin position="133"/>
        <end position="534"/>
    </location>
</feature>
<evidence type="ECO:0000256" key="2">
    <source>
        <dbReference type="ARBA" id="ARBA00023295"/>
    </source>
</evidence>
<evidence type="ECO:0000313" key="4">
    <source>
        <dbReference type="EMBL" id="QAY71453.1"/>
    </source>
</evidence>
<dbReference type="PANTHER" id="PTHR10357">
    <property type="entry name" value="ALPHA-AMYLASE FAMILY MEMBER"/>
    <property type="match status" value="1"/>
</dbReference>
<dbReference type="CDD" id="cd11338">
    <property type="entry name" value="AmyAc_CMD"/>
    <property type="match status" value="1"/>
</dbReference>
<dbReference type="Pfam" id="PF00128">
    <property type="entry name" value="Alpha-amylase"/>
    <property type="match status" value="1"/>
</dbReference>
<evidence type="ECO:0000259" key="3">
    <source>
        <dbReference type="SMART" id="SM00642"/>
    </source>
</evidence>
<dbReference type="GO" id="GO:0004553">
    <property type="term" value="F:hydrolase activity, hydrolyzing O-glycosyl compounds"/>
    <property type="evidence" value="ECO:0007669"/>
    <property type="project" value="InterPro"/>
</dbReference>
<sequence>MSLLDQPHHDGSAGYVPAGPHAAGDVVPVRVRVPHAAGVRGVWVRTVRDGEPRVAEARLDRAGEHEDVYVADVLVHNEPSHYRFLLGTPGEPGGFRWLHGAGLADHHLPDASDFRLTTAPPAPRWLGAGTVYQVFPDRFARSAAADARPVPDWAVPTAWDVVPDAHSYLTPRQYYGGDLDGVAEHLDHLEDLGVTTLYLTPVFPGGSNHRYDASTFHAVDPVLGGDAALARLTAAAHARGLRVMGDVTSNHTGNGHDWFRRAQADPGSPEHGMYLWSEAGSDVNPHHQPGYVSWLGFHTLPKLDWSSDEVWRRMVDADDSVVAHWLRDPFALDGWRVDVANMTGRYGRADRTHAVARRLRERITAERPDGALVAEHFHDYTGDLPGDGWHASMNYAGFSRPVWGWLADPATGYAHLGLPVPYGRGSGRAMVAAMREFASRVPWQVAAAQWNILGSHDTPRVRTLLGDAGTVELAAALLFAYPGTPMLFAGDETGAVGTTGEHSRTTMAWDQAATGGPRWERDTHAMVRALSRLRRDSAALRDGGLRWAVVEDDAVAFLRETPDERVLVVVARGPWAGARLPRGVLGDQPPELLHGGALVGTPPLVVGPDGVDVGGAGPAVGIWRLA</sequence>
<dbReference type="AlphaFoldDB" id="A0A4P6F965"/>
<dbReference type="SMART" id="SM00642">
    <property type="entry name" value="Aamy"/>
    <property type="match status" value="1"/>
</dbReference>
<dbReference type="CDD" id="cd02857">
    <property type="entry name" value="E_set_CDase_PDE_N"/>
    <property type="match status" value="1"/>
</dbReference>
<keyword evidence="1 4" id="KW-0378">Hydrolase</keyword>
<dbReference type="PANTHER" id="PTHR10357:SF210">
    <property type="entry name" value="MALTODEXTRIN GLUCOSIDASE"/>
    <property type="match status" value="1"/>
</dbReference>
<dbReference type="InterPro" id="IPR017853">
    <property type="entry name" value="GH"/>
</dbReference>
<dbReference type="RefSeq" id="WP_129190154.1">
    <property type="nucleotide sequence ID" value="NZ_CP035493.1"/>
</dbReference>
<dbReference type="EMBL" id="CP035493">
    <property type="protein sequence ID" value="QAY71453.1"/>
    <property type="molecule type" value="Genomic_DNA"/>
</dbReference>
<proteinExistence type="predicted"/>
<dbReference type="Gene3D" id="3.20.20.80">
    <property type="entry name" value="Glycosidases"/>
    <property type="match status" value="1"/>
</dbReference>
<dbReference type="GO" id="GO:0005975">
    <property type="term" value="P:carbohydrate metabolic process"/>
    <property type="evidence" value="ECO:0007669"/>
    <property type="project" value="InterPro"/>
</dbReference>
<keyword evidence="5" id="KW-1185">Reference proteome</keyword>
<dbReference type="Proteomes" id="UP000292118">
    <property type="component" value="Chromosome"/>
</dbReference>
<keyword evidence="2" id="KW-0326">Glycosidase</keyword>
<dbReference type="InterPro" id="IPR006047">
    <property type="entry name" value="GH13_cat_dom"/>
</dbReference>